<feature type="region of interest" description="Disordered" evidence="7">
    <location>
        <begin position="285"/>
        <end position="345"/>
    </location>
</feature>
<gene>
    <name evidence="8" type="primary">REEP5</name>
    <name evidence="8" type="ORF">HK097_000196</name>
</gene>
<comment type="subcellular location">
    <subcellularLocation>
        <location evidence="1 6">Membrane</location>
        <topology evidence="1 6">Multi-pass membrane protein</topology>
    </subcellularLocation>
</comment>
<protein>
    <recommendedName>
        <fullName evidence="6">Protein YOP1</fullName>
    </recommendedName>
</protein>
<evidence type="ECO:0000256" key="4">
    <source>
        <dbReference type="ARBA" id="ARBA00022989"/>
    </source>
</evidence>
<evidence type="ECO:0000313" key="8">
    <source>
        <dbReference type="EMBL" id="KAJ3054971.1"/>
    </source>
</evidence>
<accession>A0AAD5SJU1</accession>
<name>A0AAD5SJU1_9FUNG</name>
<proteinExistence type="inferred from homology"/>
<keyword evidence="5" id="KW-0472">Membrane</keyword>
<dbReference type="AlphaFoldDB" id="A0AAD5SJU1"/>
<dbReference type="PANTHER" id="PTHR12300">
    <property type="entry name" value="HVA22-LIKE PROTEINS"/>
    <property type="match status" value="1"/>
</dbReference>
<dbReference type="GO" id="GO:0016020">
    <property type="term" value="C:membrane"/>
    <property type="evidence" value="ECO:0007669"/>
    <property type="project" value="UniProtKB-SubCell"/>
</dbReference>
<evidence type="ECO:0000256" key="6">
    <source>
        <dbReference type="RuleBase" id="RU362006"/>
    </source>
</evidence>
<dbReference type="EMBL" id="JADGJD010000102">
    <property type="protein sequence ID" value="KAJ3054971.1"/>
    <property type="molecule type" value="Genomic_DNA"/>
</dbReference>
<reference evidence="8" key="1">
    <citation type="submission" date="2020-05" db="EMBL/GenBank/DDBJ databases">
        <title>Phylogenomic resolution of chytrid fungi.</title>
        <authorList>
            <person name="Stajich J.E."/>
            <person name="Amses K."/>
            <person name="Simmons R."/>
            <person name="Seto K."/>
            <person name="Myers J."/>
            <person name="Bonds A."/>
            <person name="Quandt C.A."/>
            <person name="Barry K."/>
            <person name="Liu P."/>
            <person name="Grigoriev I."/>
            <person name="Longcore J.E."/>
            <person name="James T.Y."/>
        </authorList>
    </citation>
    <scope>NUCLEOTIDE SEQUENCE</scope>
    <source>
        <strain evidence="8">JEL0318</strain>
    </source>
</reference>
<sequence>MASPTPAVLPPSRNSALPLTSSLNYIFTSLRHATPPALRPLVLALHTTLLPHINTLETRAHSNPVLIAIWRNSGIPPIGFALFACLAILASVKRMLNRTPLLLTNLVGVVYPAYSSIKAVEKPEKDDDERWLTYWSIYGLFTILDSTSKSFLSYIPLYHLPKLMLLYWLFGKDGALVVYRSAIRPFLVRYGSYGLVKTALNNHRIPAAPSGLFSTPSPDRSAGFGADRQIGTDHPIPMEPMADDATIFDNSSALRPVLVGEESEVAGVTPAMTPEPLTEAFEGSVNGIATPAGGRSGRGTPTPTASPSKKKNKSKSKSRERSLIDDGSLGAEENGDVGRDPVPAQ</sequence>
<dbReference type="InterPro" id="IPR004345">
    <property type="entry name" value="TB2_DP1_HVA22"/>
</dbReference>
<evidence type="ECO:0000256" key="1">
    <source>
        <dbReference type="ARBA" id="ARBA00004141"/>
    </source>
</evidence>
<evidence type="ECO:0000256" key="7">
    <source>
        <dbReference type="SAM" id="MobiDB-lite"/>
    </source>
</evidence>
<dbReference type="Pfam" id="PF03134">
    <property type="entry name" value="TB2_DP1_HVA22"/>
    <property type="match status" value="1"/>
</dbReference>
<feature type="compositionally biased region" description="Low complexity" evidence="7">
    <location>
        <begin position="289"/>
        <end position="307"/>
    </location>
</feature>
<comment type="caution">
    <text evidence="8">The sequence shown here is derived from an EMBL/GenBank/DDBJ whole genome shotgun (WGS) entry which is preliminary data.</text>
</comment>
<dbReference type="Proteomes" id="UP001212841">
    <property type="component" value="Unassembled WGS sequence"/>
</dbReference>
<keyword evidence="9" id="KW-1185">Reference proteome</keyword>
<organism evidence="8 9">
    <name type="scientific">Rhizophlyctis rosea</name>
    <dbReference type="NCBI Taxonomy" id="64517"/>
    <lineage>
        <taxon>Eukaryota</taxon>
        <taxon>Fungi</taxon>
        <taxon>Fungi incertae sedis</taxon>
        <taxon>Chytridiomycota</taxon>
        <taxon>Chytridiomycota incertae sedis</taxon>
        <taxon>Chytridiomycetes</taxon>
        <taxon>Rhizophlyctidales</taxon>
        <taxon>Rhizophlyctidaceae</taxon>
        <taxon>Rhizophlyctis</taxon>
    </lineage>
</organism>
<evidence type="ECO:0000313" key="9">
    <source>
        <dbReference type="Proteomes" id="UP001212841"/>
    </source>
</evidence>
<dbReference type="PANTHER" id="PTHR12300:SF161">
    <property type="entry name" value="RECEPTOR EXPRESSION-ENHANCING PROTEIN"/>
    <property type="match status" value="1"/>
</dbReference>
<evidence type="ECO:0000256" key="2">
    <source>
        <dbReference type="ARBA" id="ARBA00008573"/>
    </source>
</evidence>
<comment type="similarity">
    <text evidence="2 6">Belongs to the DP1 family.</text>
</comment>
<evidence type="ECO:0000256" key="3">
    <source>
        <dbReference type="ARBA" id="ARBA00022692"/>
    </source>
</evidence>
<evidence type="ECO:0000256" key="5">
    <source>
        <dbReference type="ARBA" id="ARBA00023136"/>
    </source>
</evidence>
<keyword evidence="8" id="KW-0675">Receptor</keyword>
<keyword evidence="4" id="KW-1133">Transmembrane helix</keyword>
<keyword evidence="3" id="KW-0812">Transmembrane</keyword>